<dbReference type="Proteomes" id="UP000003823">
    <property type="component" value="Unassembled WGS sequence"/>
</dbReference>
<feature type="domain" description="ABC transporter" evidence="5">
    <location>
        <begin position="23"/>
        <end position="252"/>
    </location>
</feature>
<evidence type="ECO:0000256" key="3">
    <source>
        <dbReference type="ARBA" id="ARBA00022741"/>
    </source>
</evidence>
<dbReference type="GO" id="GO:0016887">
    <property type="term" value="F:ATP hydrolysis activity"/>
    <property type="evidence" value="ECO:0007669"/>
    <property type="project" value="InterPro"/>
</dbReference>
<dbReference type="Pfam" id="PF00005">
    <property type="entry name" value="ABC_tran"/>
    <property type="match status" value="1"/>
</dbReference>
<dbReference type="HOGENOM" id="CLU_000604_1_2_9"/>
<dbReference type="SMART" id="SM00382">
    <property type="entry name" value="AAA"/>
    <property type="match status" value="1"/>
</dbReference>
<organism evidence="6 7">
    <name type="scientific">Streptococcus mitis ATCC 6249</name>
    <dbReference type="NCBI Taxonomy" id="864567"/>
    <lineage>
        <taxon>Bacteria</taxon>
        <taxon>Bacillati</taxon>
        <taxon>Bacillota</taxon>
        <taxon>Bacilli</taxon>
        <taxon>Lactobacillales</taxon>
        <taxon>Streptococcaceae</taxon>
        <taxon>Streptococcus</taxon>
        <taxon>Streptococcus mitis group</taxon>
    </lineage>
</organism>
<keyword evidence="2" id="KW-0813">Transport</keyword>
<evidence type="ECO:0000256" key="4">
    <source>
        <dbReference type="ARBA" id="ARBA00022840"/>
    </source>
</evidence>
<keyword evidence="4 6" id="KW-0067">ATP-binding</keyword>
<keyword evidence="6" id="KW-0378">Hydrolase</keyword>
<comment type="similarity">
    <text evidence="1">Belongs to the ABC transporter superfamily.</text>
</comment>
<gene>
    <name evidence="6" type="ORF">HMPREF8571_1060</name>
</gene>
<comment type="caution">
    <text evidence="6">The sequence shown here is derived from an EMBL/GenBank/DDBJ whole genome shotgun (WGS) entry which is preliminary data.</text>
</comment>
<dbReference type="PANTHER" id="PTHR43335:SF8">
    <property type="entry name" value="ABC TRANSPORTER, ATP-BINDING PROTEIN"/>
    <property type="match status" value="1"/>
</dbReference>
<dbReference type="EMBL" id="AEEN01000012">
    <property type="protein sequence ID" value="EFM31690.1"/>
    <property type="molecule type" value="Genomic_DNA"/>
</dbReference>
<evidence type="ECO:0000256" key="1">
    <source>
        <dbReference type="ARBA" id="ARBA00005417"/>
    </source>
</evidence>
<name>E0PRD9_STRMT</name>
<reference evidence="6 7" key="1">
    <citation type="submission" date="2010-07" db="EMBL/GenBank/DDBJ databases">
        <authorList>
            <person name="Muzny D."/>
            <person name="Qin X."/>
            <person name="Deng J."/>
            <person name="Jiang H."/>
            <person name="Liu Y."/>
            <person name="Qu J."/>
            <person name="Song X.-Z."/>
            <person name="Zhang L."/>
            <person name="Thornton R."/>
            <person name="Coyle M."/>
            <person name="Francisco L."/>
            <person name="Jackson L."/>
            <person name="Javaid M."/>
            <person name="Korchina V."/>
            <person name="Kovar C."/>
            <person name="Mata R."/>
            <person name="Mathew T."/>
            <person name="Ngo R."/>
            <person name="Nguyen L."/>
            <person name="Nguyen N."/>
            <person name="Okwuonu G."/>
            <person name="Ongeri F."/>
            <person name="Pham C."/>
            <person name="Simmons D."/>
            <person name="Wilczek-Boney K."/>
            <person name="Hale W."/>
            <person name="Jakkamsetti A."/>
            <person name="Pham P."/>
            <person name="Ruth R."/>
            <person name="San Lucas F."/>
            <person name="Warren J."/>
            <person name="Zhang J."/>
            <person name="Zhao Z."/>
            <person name="Zhou C."/>
            <person name="Zhu D."/>
            <person name="Lee S."/>
            <person name="Bess C."/>
            <person name="Blankenburg K."/>
            <person name="Forbes L."/>
            <person name="Fu Q."/>
            <person name="Gubbala S."/>
            <person name="Hirani K."/>
            <person name="Jayaseelan J.C."/>
            <person name="Lara F."/>
            <person name="Munidasa M."/>
            <person name="Palculict T."/>
            <person name="Patil S."/>
            <person name="Pu L.-L."/>
            <person name="Saada N."/>
            <person name="Tang L."/>
            <person name="Weissenberger G."/>
            <person name="Zhu Y."/>
            <person name="Hemphill L."/>
            <person name="Shang Y."/>
            <person name="Youmans B."/>
            <person name="Ayvaz T."/>
            <person name="Ross M."/>
            <person name="Santibanez J."/>
            <person name="Aqrawi P."/>
            <person name="Gross S."/>
            <person name="Joshi V."/>
            <person name="Fowler G."/>
            <person name="Nazareth L."/>
            <person name="Reid J."/>
            <person name="Worley K."/>
            <person name="Petrosino J."/>
            <person name="Highlander S."/>
            <person name="Gibbs R."/>
        </authorList>
    </citation>
    <scope>NUCLEOTIDE SEQUENCE [LARGE SCALE GENOMIC DNA]</scope>
    <source>
        <strain evidence="6 7">ATCC 6249</strain>
    </source>
</reference>
<sequence length="320" mass="36357">MISIPYTKVSKTNQKEKIMKTVLEIHGLTKQFGNQAILQDLSLTIKEGDIYGLIGKNGAGKTTLIKIITQLLFADKGTVSLFSSQEENEWTKALSRVGSVIESPVAHNHLTAYQNLKYYCMIRHIPNADKVIHETLDYVGLSDTGKKVFRDFSLGMKQRLGIAIALLSKPDFLILDEPINGLDPIGIKEFRLMIQRLNQEKGITILISSHILSELYLLANRFGILDQGKIIREISKAEFETLSEDYIVLKTSDKERACQVLKEQIQLQFKVVNPDNEIHIFGNEQDVKQILKQLTLSDVAIDEIYFARQNLEEYFTQLVE</sequence>
<dbReference type="SUPFAM" id="SSF52540">
    <property type="entry name" value="P-loop containing nucleoside triphosphate hydrolases"/>
    <property type="match status" value="1"/>
</dbReference>
<protein>
    <submittedName>
        <fullName evidence="6">ABC transporter, ATP-binding protein</fullName>
        <ecNumber evidence="6">3.6.3.-</ecNumber>
    </submittedName>
</protein>
<evidence type="ECO:0000313" key="7">
    <source>
        <dbReference type="Proteomes" id="UP000003823"/>
    </source>
</evidence>
<dbReference type="AlphaFoldDB" id="E0PRD9"/>
<dbReference type="InterPro" id="IPR003439">
    <property type="entry name" value="ABC_transporter-like_ATP-bd"/>
</dbReference>
<dbReference type="InterPro" id="IPR003593">
    <property type="entry name" value="AAA+_ATPase"/>
</dbReference>
<proteinExistence type="inferred from homology"/>
<evidence type="ECO:0000256" key="2">
    <source>
        <dbReference type="ARBA" id="ARBA00022448"/>
    </source>
</evidence>
<dbReference type="PROSITE" id="PS50893">
    <property type="entry name" value="ABC_TRANSPORTER_2"/>
    <property type="match status" value="1"/>
</dbReference>
<keyword evidence="3" id="KW-0547">Nucleotide-binding</keyword>
<dbReference type="InterPro" id="IPR017871">
    <property type="entry name" value="ABC_transporter-like_CS"/>
</dbReference>
<dbReference type="InterPro" id="IPR027417">
    <property type="entry name" value="P-loop_NTPase"/>
</dbReference>
<dbReference type="PANTHER" id="PTHR43335">
    <property type="entry name" value="ABC TRANSPORTER, ATP-BINDING PROTEIN"/>
    <property type="match status" value="1"/>
</dbReference>
<dbReference type="eggNOG" id="COG1131">
    <property type="taxonomic scope" value="Bacteria"/>
</dbReference>
<dbReference type="GO" id="GO:0005524">
    <property type="term" value="F:ATP binding"/>
    <property type="evidence" value="ECO:0007669"/>
    <property type="project" value="UniProtKB-KW"/>
</dbReference>
<evidence type="ECO:0000313" key="6">
    <source>
        <dbReference type="EMBL" id="EFM31690.1"/>
    </source>
</evidence>
<evidence type="ECO:0000259" key="5">
    <source>
        <dbReference type="PROSITE" id="PS50893"/>
    </source>
</evidence>
<dbReference type="Gene3D" id="3.40.50.300">
    <property type="entry name" value="P-loop containing nucleotide triphosphate hydrolases"/>
    <property type="match status" value="1"/>
</dbReference>
<dbReference type="PROSITE" id="PS00211">
    <property type="entry name" value="ABC_TRANSPORTER_1"/>
    <property type="match status" value="1"/>
</dbReference>
<dbReference type="EC" id="3.6.3.-" evidence="6"/>
<accession>E0PRD9</accession>